<dbReference type="InterPro" id="IPR036047">
    <property type="entry name" value="F-box-like_dom_sf"/>
</dbReference>
<name>A0A4Y9Z3G1_9AGAM</name>
<keyword evidence="4 9" id="KW-0472">Membrane</keyword>
<dbReference type="GO" id="GO:0098852">
    <property type="term" value="C:lytic vacuole membrane"/>
    <property type="evidence" value="ECO:0007669"/>
    <property type="project" value="UniProtKB-ARBA"/>
</dbReference>
<keyword evidence="12" id="KW-1185">Reference proteome</keyword>
<feature type="region of interest" description="Disordered" evidence="8">
    <location>
        <begin position="869"/>
        <end position="898"/>
    </location>
</feature>
<dbReference type="Pfam" id="PF04193">
    <property type="entry name" value="PQ-loop"/>
    <property type="match status" value="2"/>
</dbReference>
<organism evidence="11 12">
    <name type="scientific">Dentipellis fragilis</name>
    <dbReference type="NCBI Taxonomy" id="205917"/>
    <lineage>
        <taxon>Eukaryota</taxon>
        <taxon>Fungi</taxon>
        <taxon>Dikarya</taxon>
        <taxon>Basidiomycota</taxon>
        <taxon>Agaricomycotina</taxon>
        <taxon>Agaricomycetes</taxon>
        <taxon>Russulales</taxon>
        <taxon>Hericiaceae</taxon>
        <taxon>Dentipellis</taxon>
    </lineage>
</organism>
<dbReference type="EMBL" id="SEOQ01000163">
    <property type="protein sequence ID" value="TFY68391.1"/>
    <property type="molecule type" value="Genomic_DNA"/>
</dbReference>
<feature type="coiled-coil region" evidence="7">
    <location>
        <begin position="426"/>
        <end position="460"/>
    </location>
</feature>
<feature type="domain" description="F-box" evidence="10">
    <location>
        <begin position="464"/>
        <end position="515"/>
    </location>
</feature>
<comment type="caution">
    <text evidence="11">The sequence shown here is derived from an EMBL/GenBank/DDBJ whole genome shotgun (WGS) entry which is preliminary data.</text>
</comment>
<accession>A0A4Y9Z3G1</accession>
<dbReference type="FunFam" id="1.20.1280.290:FF:000009">
    <property type="entry name" value="PQ loop repeat family protein"/>
    <property type="match status" value="1"/>
</dbReference>
<reference evidence="11 12" key="1">
    <citation type="submission" date="2019-02" db="EMBL/GenBank/DDBJ databases">
        <title>Genome sequencing of the rare red list fungi Dentipellis fragilis.</title>
        <authorList>
            <person name="Buettner E."/>
            <person name="Kellner H."/>
        </authorList>
    </citation>
    <scope>NUCLEOTIDE SEQUENCE [LARGE SCALE GENOMIC DNA]</scope>
    <source>
        <strain evidence="11 12">DSM 105465</strain>
    </source>
</reference>
<feature type="region of interest" description="Disordered" evidence="8">
    <location>
        <begin position="352"/>
        <end position="375"/>
    </location>
</feature>
<dbReference type="Gene3D" id="1.20.1280.290">
    <property type="match status" value="2"/>
</dbReference>
<evidence type="ECO:0000256" key="5">
    <source>
        <dbReference type="ARBA" id="ARBA00038039"/>
    </source>
</evidence>
<keyword evidence="7" id="KW-0175">Coiled coil</keyword>
<dbReference type="SMART" id="SM00679">
    <property type="entry name" value="CTNS"/>
    <property type="match status" value="2"/>
</dbReference>
<evidence type="ECO:0000256" key="8">
    <source>
        <dbReference type="SAM" id="MobiDB-lite"/>
    </source>
</evidence>
<keyword evidence="2 9" id="KW-0812">Transmembrane</keyword>
<comment type="subcellular location">
    <subcellularLocation>
        <location evidence="1">Membrane</location>
        <topology evidence="1">Multi-pass membrane protein</topology>
    </subcellularLocation>
</comment>
<evidence type="ECO:0000313" key="11">
    <source>
        <dbReference type="EMBL" id="TFY68391.1"/>
    </source>
</evidence>
<dbReference type="InterPro" id="IPR006603">
    <property type="entry name" value="PQ-loop_rpt"/>
</dbReference>
<feature type="compositionally biased region" description="Low complexity" evidence="8">
    <location>
        <begin position="876"/>
        <end position="892"/>
    </location>
</feature>
<dbReference type="GO" id="GO:0015174">
    <property type="term" value="F:basic amino acid transmembrane transporter activity"/>
    <property type="evidence" value="ECO:0007669"/>
    <property type="project" value="UniProtKB-ARBA"/>
</dbReference>
<dbReference type="SUPFAM" id="SSF81383">
    <property type="entry name" value="F-box domain"/>
    <property type="match status" value="1"/>
</dbReference>
<dbReference type="PANTHER" id="PTHR16201:SF44">
    <property type="entry name" value="SEVEN TRANSMEMBRANE PROTEIN 1"/>
    <property type="match status" value="1"/>
</dbReference>
<dbReference type="Gene3D" id="3.80.10.10">
    <property type="entry name" value="Ribonuclease Inhibitor"/>
    <property type="match status" value="1"/>
</dbReference>
<comment type="similarity">
    <text evidence="5">Belongs to the laat-1 family.</text>
</comment>
<feature type="transmembrane region" description="Helical" evidence="9">
    <location>
        <begin position="137"/>
        <end position="156"/>
    </location>
</feature>
<evidence type="ECO:0000313" key="12">
    <source>
        <dbReference type="Proteomes" id="UP000298327"/>
    </source>
</evidence>
<dbReference type="GO" id="GO:0034486">
    <property type="term" value="P:vacuolar transmembrane transport"/>
    <property type="evidence" value="ECO:0007669"/>
    <property type="project" value="UniProtKB-ARBA"/>
</dbReference>
<feature type="transmembrane region" description="Helical" evidence="9">
    <location>
        <begin position="238"/>
        <end position="256"/>
    </location>
</feature>
<dbReference type="Pfam" id="PF12937">
    <property type="entry name" value="F-box-like"/>
    <property type="match status" value="1"/>
</dbReference>
<protein>
    <recommendedName>
        <fullName evidence="10">F-box domain-containing protein</fullName>
    </recommendedName>
</protein>
<dbReference type="Proteomes" id="UP000298327">
    <property type="component" value="Unassembled WGS sequence"/>
</dbReference>
<gene>
    <name evidence="11" type="ORF">EVG20_g3569</name>
</gene>
<feature type="transmembrane region" description="Helical" evidence="9">
    <location>
        <begin position="36"/>
        <end position="57"/>
    </location>
</feature>
<evidence type="ECO:0000256" key="9">
    <source>
        <dbReference type="SAM" id="Phobius"/>
    </source>
</evidence>
<evidence type="ECO:0000256" key="7">
    <source>
        <dbReference type="SAM" id="Coils"/>
    </source>
</evidence>
<evidence type="ECO:0000256" key="1">
    <source>
        <dbReference type="ARBA" id="ARBA00004141"/>
    </source>
</evidence>
<keyword evidence="3 9" id="KW-1133">Transmembrane helix</keyword>
<feature type="transmembrane region" description="Helical" evidence="9">
    <location>
        <begin position="212"/>
        <end position="232"/>
    </location>
</feature>
<proteinExistence type="inferred from homology"/>
<dbReference type="OrthoDB" id="8048523at2759"/>
<dbReference type="AlphaFoldDB" id="A0A4Y9Z3G1"/>
<evidence type="ECO:0000256" key="6">
    <source>
        <dbReference type="ARBA" id="ARBA00050768"/>
    </source>
</evidence>
<feature type="compositionally biased region" description="Polar residues" evidence="8">
    <location>
        <begin position="359"/>
        <end position="370"/>
    </location>
</feature>
<comment type="catalytic activity">
    <reaction evidence="6">
        <text>L-histidine(out) + L-arginine(in) = L-histidine(in) + L-arginine(out)</text>
        <dbReference type="Rhea" id="RHEA:71063"/>
        <dbReference type="ChEBI" id="CHEBI:32682"/>
        <dbReference type="ChEBI" id="CHEBI:57595"/>
    </reaction>
</comment>
<sequence>MVSSDSLSSALGWISIACWIVVYSPQVLENYQLKSGEAVSVLFVAIWLVGDLCNLVGSVTAHLLPTIIILAVYYTFCDLVLLGQIYYYRWASRGRPGKDTISESPSAPVESHEETPLLSEFLEHHLDTKPTSTKRTVLVYATAIFFVFATGILAWAISEKFGHSEDDSERKEVLEWKSQVIGWISAVLYLGSRIPQIFKNLETKCEGLSPGLFLFSILGNLTYGLSICVSSMEKEHLIANASWLAGSLLTIFLDVVHRSNLSRGRAQVLFQVEQDFGGIVSVARHIELARPTSPSTCQQRTTFPADYKTSFIPPPTLVSIMPRSPLIYSSFGIGPDAMAFAAASRDDAIMSPRTKDTPSHATPTMSLSRPSRSRGRIPADVFTRSKGATSISLGRGSGTTVSQDLYTYNIPATHAPASSNAKEKSIPHLRQALSSLELEIAEMKNKQERLESQLAQAVRLQVPIQRLPSELLATIFTIGVLEMEEDPVMLSNIMLVCRYWSEVAASTPVLWSRIVVGNHDSLEKAKRNLSRSKSVPLDVCINFFAEDGVRAFDHRDCHPCHGFAMAAHAALKRCQQEAPLLEVLQIRIHQSMQDDHYASPPLPLFLGKAPRLHSCSFNSFNFGWDVSAISGLRVLELGGYWNGFSPSISVCLEILRACPQLEELVLRNMSDVDAETCSAYDPEHHHDKRYPSHTIHLPRLTKASFYYAGIHRTRTILSQLLFPALERMDLCYMDNVTPVLHHLKRQSLTSLPLRHLRIEASFFNELELVKLLGRISSLTTLELVDVEDASSNLLKGLSAPAVAQSWICPKLDTLNLDGCTSLDWDALRTFVESRLPAHVRAYPRQIAPPQVALPAPTIYSASVAANLRHPHHPRTRSSSPLPHTPSHSRSLSAPPNTSVPLISKEMVQWLRMYVAEVKCDSPRGPWEDPPFS</sequence>
<dbReference type="InterPro" id="IPR051415">
    <property type="entry name" value="LAAT-1"/>
</dbReference>
<dbReference type="Gene3D" id="1.20.1280.50">
    <property type="match status" value="1"/>
</dbReference>
<evidence type="ECO:0000259" key="10">
    <source>
        <dbReference type="Pfam" id="PF12937"/>
    </source>
</evidence>
<feature type="transmembrane region" description="Helical" evidence="9">
    <location>
        <begin position="6"/>
        <end position="24"/>
    </location>
</feature>
<dbReference type="PANTHER" id="PTHR16201">
    <property type="entry name" value="SEVEN TRANSMEMBRANE PROTEIN 1-RELATED"/>
    <property type="match status" value="1"/>
</dbReference>
<evidence type="ECO:0000256" key="2">
    <source>
        <dbReference type="ARBA" id="ARBA00022692"/>
    </source>
</evidence>
<dbReference type="InterPro" id="IPR032675">
    <property type="entry name" value="LRR_dom_sf"/>
</dbReference>
<feature type="transmembrane region" description="Helical" evidence="9">
    <location>
        <begin position="63"/>
        <end position="88"/>
    </location>
</feature>
<evidence type="ECO:0000256" key="3">
    <source>
        <dbReference type="ARBA" id="ARBA00022989"/>
    </source>
</evidence>
<dbReference type="InterPro" id="IPR001810">
    <property type="entry name" value="F-box_dom"/>
</dbReference>
<dbReference type="SUPFAM" id="SSF52047">
    <property type="entry name" value="RNI-like"/>
    <property type="match status" value="1"/>
</dbReference>
<evidence type="ECO:0000256" key="4">
    <source>
        <dbReference type="ARBA" id="ARBA00023136"/>
    </source>
</evidence>